<feature type="domain" description="HTH iclR-type" evidence="1">
    <location>
        <begin position="9"/>
        <end position="71"/>
    </location>
</feature>
<accession>A0A1V0B6K0</accession>
<dbReference type="InterPro" id="IPR050707">
    <property type="entry name" value="HTH_MetabolicPath_Reg"/>
</dbReference>
<dbReference type="PANTHER" id="PTHR30136">
    <property type="entry name" value="HELIX-TURN-HELIX TRANSCRIPTIONAL REGULATOR, ICLR FAMILY"/>
    <property type="match status" value="1"/>
</dbReference>
<reference evidence="2 3" key="1">
    <citation type="submission" date="2017-03" db="EMBL/GenBank/DDBJ databases">
        <title>Complete genome sequence of the novel DNRA strain Pseudomonas sp. S-6-2 isolated from Chinese polluted river sediment. Journal of Biotechnology.</title>
        <authorList>
            <person name="Li J."/>
            <person name="Xiang F."/>
            <person name="Wang L."/>
            <person name="Xi L."/>
            <person name="Liu J."/>
        </authorList>
    </citation>
    <scope>NUCLEOTIDE SEQUENCE [LARGE SCALE GENOMIC DNA]</scope>
    <source>
        <strain evidence="2 3">S-6-2</strain>
    </source>
</reference>
<name>A0A1V0B6K0_9GAMM</name>
<protein>
    <submittedName>
        <fullName evidence="2">IclR family transcriptional regulator</fullName>
    </submittedName>
</protein>
<dbReference type="RefSeq" id="WP_080050407.1">
    <property type="nucleotide sequence ID" value="NZ_CP020100.1"/>
</dbReference>
<dbReference type="GO" id="GO:0003700">
    <property type="term" value="F:DNA-binding transcription factor activity"/>
    <property type="evidence" value="ECO:0007669"/>
    <property type="project" value="TreeGrafter"/>
</dbReference>
<dbReference type="Proteomes" id="UP000243488">
    <property type="component" value="Chromosome"/>
</dbReference>
<dbReference type="GO" id="GO:0045892">
    <property type="term" value="P:negative regulation of DNA-templated transcription"/>
    <property type="evidence" value="ECO:0007669"/>
    <property type="project" value="TreeGrafter"/>
</dbReference>
<dbReference type="InterPro" id="IPR005471">
    <property type="entry name" value="Tscrpt_reg_IclR_N"/>
</dbReference>
<dbReference type="Pfam" id="PF09339">
    <property type="entry name" value="HTH_IclR"/>
    <property type="match status" value="1"/>
</dbReference>
<dbReference type="PROSITE" id="PS51077">
    <property type="entry name" value="HTH_ICLR"/>
    <property type="match status" value="1"/>
</dbReference>
<dbReference type="InterPro" id="IPR036388">
    <property type="entry name" value="WH-like_DNA-bd_sf"/>
</dbReference>
<evidence type="ECO:0000313" key="2">
    <source>
        <dbReference type="EMBL" id="AQZ95539.1"/>
    </source>
</evidence>
<dbReference type="InterPro" id="IPR036390">
    <property type="entry name" value="WH_DNA-bd_sf"/>
</dbReference>
<dbReference type="AlphaFoldDB" id="A0A1V0B6K0"/>
<gene>
    <name evidence="2" type="ORF">BVH74_12610</name>
</gene>
<dbReference type="PANTHER" id="PTHR30136:SF35">
    <property type="entry name" value="HTH-TYPE TRANSCRIPTIONAL REGULATOR RV1719"/>
    <property type="match status" value="1"/>
</dbReference>
<dbReference type="STRING" id="1931241.BVH74_12610"/>
<proteinExistence type="predicted"/>
<keyword evidence="3" id="KW-1185">Reference proteome</keyword>
<sequence>MSKQFARTSESGARCLRVMKALRGQTLSGLSNSDIAKALNIPPSAVTRCMNTLISEGFATKLDNGRFALSVAALQIAQAHADEMTRATNRIHELNQRVAAGSHY</sequence>
<evidence type="ECO:0000313" key="3">
    <source>
        <dbReference type="Proteomes" id="UP000243488"/>
    </source>
</evidence>
<dbReference type="KEGG" id="ppha:BVH74_12610"/>
<dbReference type="Gene3D" id="1.10.10.10">
    <property type="entry name" value="Winged helix-like DNA-binding domain superfamily/Winged helix DNA-binding domain"/>
    <property type="match status" value="1"/>
</dbReference>
<dbReference type="EMBL" id="CP020100">
    <property type="protein sequence ID" value="AQZ95539.1"/>
    <property type="molecule type" value="Genomic_DNA"/>
</dbReference>
<dbReference type="GO" id="GO:0003677">
    <property type="term" value="F:DNA binding"/>
    <property type="evidence" value="ECO:0007669"/>
    <property type="project" value="InterPro"/>
</dbReference>
<organism evidence="2 3">
    <name type="scientific">Halopseudomonas phragmitis</name>
    <dbReference type="NCBI Taxonomy" id="1931241"/>
    <lineage>
        <taxon>Bacteria</taxon>
        <taxon>Pseudomonadati</taxon>
        <taxon>Pseudomonadota</taxon>
        <taxon>Gammaproteobacteria</taxon>
        <taxon>Pseudomonadales</taxon>
        <taxon>Pseudomonadaceae</taxon>
        <taxon>Halopseudomonas</taxon>
    </lineage>
</organism>
<dbReference type="SUPFAM" id="SSF46785">
    <property type="entry name" value="Winged helix' DNA-binding domain"/>
    <property type="match status" value="1"/>
</dbReference>
<evidence type="ECO:0000259" key="1">
    <source>
        <dbReference type="PROSITE" id="PS51077"/>
    </source>
</evidence>